<proteinExistence type="predicted"/>
<keyword evidence="2" id="KW-1185">Reference proteome</keyword>
<comment type="caution">
    <text evidence="1">The sequence shown here is derived from an EMBL/GenBank/DDBJ whole genome shotgun (WGS) entry which is preliminary data.</text>
</comment>
<evidence type="ECO:0000313" key="1">
    <source>
        <dbReference type="EMBL" id="GIY31915.1"/>
    </source>
</evidence>
<protein>
    <submittedName>
        <fullName evidence="1">Uncharacterized protein</fullName>
    </submittedName>
</protein>
<dbReference type="EMBL" id="BPLR01009434">
    <property type="protein sequence ID" value="GIY31915.1"/>
    <property type="molecule type" value="Genomic_DNA"/>
</dbReference>
<evidence type="ECO:0000313" key="2">
    <source>
        <dbReference type="Proteomes" id="UP001054945"/>
    </source>
</evidence>
<accession>A0AAV4SE10</accession>
<reference evidence="1 2" key="1">
    <citation type="submission" date="2021-06" db="EMBL/GenBank/DDBJ databases">
        <title>Caerostris extrusa draft genome.</title>
        <authorList>
            <person name="Kono N."/>
            <person name="Arakawa K."/>
        </authorList>
    </citation>
    <scope>NUCLEOTIDE SEQUENCE [LARGE SCALE GENOMIC DNA]</scope>
</reference>
<name>A0AAV4SE10_CAEEX</name>
<dbReference type="Proteomes" id="UP001054945">
    <property type="component" value="Unassembled WGS sequence"/>
</dbReference>
<organism evidence="1 2">
    <name type="scientific">Caerostris extrusa</name>
    <name type="common">Bark spider</name>
    <name type="synonym">Caerostris bankana</name>
    <dbReference type="NCBI Taxonomy" id="172846"/>
    <lineage>
        <taxon>Eukaryota</taxon>
        <taxon>Metazoa</taxon>
        <taxon>Ecdysozoa</taxon>
        <taxon>Arthropoda</taxon>
        <taxon>Chelicerata</taxon>
        <taxon>Arachnida</taxon>
        <taxon>Araneae</taxon>
        <taxon>Araneomorphae</taxon>
        <taxon>Entelegynae</taxon>
        <taxon>Araneoidea</taxon>
        <taxon>Araneidae</taxon>
        <taxon>Caerostris</taxon>
    </lineage>
</organism>
<sequence>MEIKEQSKGLNPSMTFDIESEMKEKNLYFYEISILTLGKKWKVKPRQRNQMYNDFRLRNLFISSPFVKK</sequence>
<gene>
    <name evidence="1" type="ORF">CEXT_491571</name>
</gene>
<dbReference type="AlphaFoldDB" id="A0AAV4SE10"/>